<dbReference type="Proteomes" id="UP000555448">
    <property type="component" value="Unassembled WGS sequence"/>
</dbReference>
<accession>A0A7W7K6N0</accession>
<keyword evidence="1" id="KW-0418">Kinase</keyword>
<protein>
    <submittedName>
        <fullName evidence="1">Thymidylate kinase</fullName>
    </submittedName>
</protein>
<evidence type="ECO:0000313" key="1">
    <source>
        <dbReference type="EMBL" id="MBB4857156.1"/>
    </source>
</evidence>
<gene>
    <name evidence="1" type="ORF">HNO88_000453</name>
</gene>
<dbReference type="RefSeq" id="WP_221419770.1">
    <property type="nucleotide sequence ID" value="NZ_JACHLR010000001.1"/>
</dbReference>
<name>A0A7W7K6N0_9SPHN</name>
<evidence type="ECO:0000313" key="2">
    <source>
        <dbReference type="Proteomes" id="UP000555448"/>
    </source>
</evidence>
<dbReference type="GO" id="GO:0016301">
    <property type="term" value="F:kinase activity"/>
    <property type="evidence" value="ECO:0007669"/>
    <property type="project" value="UniProtKB-KW"/>
</dbReference>
<dbReference type="InterPro" id="IPR027417">
    <property type="entry name" value="P-loop_NTPase"/>
</dbReference>
<dbReference type="EMBL" id="JACHLR010000001">
    <property type="protein sequence ID" value="MBB4857156.1"/>
    <property type="molecule type" value="Genomic_DNA"/>
</dbReference>
<dbReference type="Gene3D" id="3.40.50.300">
    <property type="entry name" value="P-loop containing nucleotide triphosphate hydrolases"/>
    <property type="match status" value="1"/>
</dbReference>
<reference evidence="1 2" key="1">
    <citation type="submission" date="2020-08" db="EMBL/GenBank/DDBJ databases">
        <title>Functional genomics of gut bacteria from endangered species of beetles.</title>
        <authorList>
            <person name="Carlos-Shanley C."/>
        </authorList>
    </citation>
    <scope>NUCLEOTIDE SEQUENCE [LARGE SCALE GENOMIC DNA]</scope>
    <source>
        <strain evidence="1 2">S00245</strain>
    </source>
</reference>
<dbReference type="AlphaFoldDB" id="A0A7W7K6N0"/>
<proteinExistence type="predicted"/>
<keyword evidence="1" id="KW-0808">Transferase</keyword>
<dbReference type="SUPFAM" id="SSF52540">
    <property type="entry name" value="P-loop containing nucleoside triphosphate hydrolases"/>
    <property type="match status" value="1"/>
</dbReference>
<keyword evidence="2" id="KW-1185">Reference proteome</keyword>
<organism evidence="1 2">
    <name type="scientific">Novosphingobium chloroacetimidivorans</name>
    <dbReference type="NCBI Taxonomy" id="1428314"/>
    <lineage>
        <taxon>Bacteria</taxon>
        <taxon>Pseudomonadati</taxon>
        <taxon>Pseudomonadota</taxon>
        <taxon>Alphaproteobacteria</taxon>
        <taxon>Sphingomonadales</taxon>
        <taxon>Sphingomonadaceae</taxon>
        <taxon>Novosphingobium</taxon>
    </lineage>
</organism>
<sequence length="239" mass="26572">MAADTVSLRNLARPADWWATFANARHGHGGWRVALLIAFAGLPSAGKSSAAKKLAQLLGGDSFVEPEEDSWPALVRQRETVGAFTALSWFRSARVPLLYQAHAQSLSGSIAVLDSYYDVLVARYLGEPPFTWLLPREDPYFAVARAMVDLDWHRLPKADILVMLQLDEAVWTTFMDRRGREFDRSAELNRHFAMQDMMLNACEAAAKEHGTRLLLIEQSDSSPDTTAKRVAEAIGAIDQ</sequence>
<comment type="caution">
    <text evidence="1">The sequence shown here is derived from an EMBL/GenBank/DDBJ whole genome shotgun (WGS) entry which is preliminary data.</text>
</comment>